<dbReference type="GO" id="GO:0006021">
    <property type="term" value="P:inositol biosynthetic process"/>
    <property type="evidence" value="ECO:0007669"/>
    <property type="project" value="TreeGrafter"/>
</dbReference>
<feature type="compositionally biased region" description="Basic and acidic residues" evidence="1">
    <location>
        <begin position="177"/>
        <end position="187"/>
    </location>
</feature>
<dbReference type="GO" id="GO:0004512">
    <property type="term" value="F:inositol-3-phosphate synthase activity"/>
    <property type="evidence" value="ECO:0007669"/>
    <property type="project" value="UniProtKB-EC"/>
</dbReference>
<keyword evidence="2" id="KW-0413">Isomerase</keyword>
<sequence length="187" mass="19718">MGNKKIRVAIAGVGNCATSLIQGVEYYRDTPASERVPGLMHVQFGDYHVGDIEFVAAFDVDAAKVGHDLSAATRASRNCTITIAEVPELGVTVQRGPTLDGLGTHYREAIAESEAEPVDVASALREAKADVLVSFLPVGSEAADKAYAQAALDAGWPLSTPCRCSSPPIPSGRRSSGRRDCRSSVTM</sequence>
<dbReference type="PATRIC" id="fig|1544416.3.peg.1530"/>
<dbReference type="InterPro" id="IPR036291">
    <property type="entry name" value="NAD(P)-bd_dom_sf"/>
</dbReference>
<proteinExistence type="predicted"/>
<name>A0A0Q0Z5E9_9CORY</name>
<feature type="region of interest" description="Disordered" evidence="1">
    <location>
        <begin position="166"/>
        <end position="187"/>
    </location>
</feature>
<dbReference type="AlphaFoldDB" id="A0A0Q0Z5E9"/>
<comment type="caution">
    <text evidence="2">The sequence shown here is derived from an EMBL/GenBank/DDBJ whole genome shotgun (WGS) entry which is preliminary data.</text>
</comment>
<dbReference type="PANTHER" id="PTHR43125:SF1">
    <property type="entry name" value="INOSITOL-3-PHOSPHATE SYNTHASE"/>
    <property type="match status" value="1"/>
</dbReference>
<dbReference type="STRING" id="1544416.Cocul_01524"/>
<dbReference type="SUPFAM" id="SSF51735">
    <property type="entry name" value="NAD(P)-binding Rossmann-fold domains"/>
    <property type="match status" value="1"/>
</dbReference>
<evidence type="ECO:0000313" key="2">
    <source>
        <dbReference type="EMBL" id="KQB84713.1"/>
    </source>
</evidence>
<accession>A0A0Q0Z5E9</accession>
<dbReference type="PANTHER" id="PTHR43125">
    <property type="entry name" value="INOSITOL-3-PHOSPHATE SYNTHASE"/>
    <property type="match status" value="1"/>
</dbReference>
<dbReference type="Proteomes" id="UP000050517">
    <property type="component" value="Unassembled WGS sequence"/>
</dbReference>
<dbReference type="InterPro" id="IPR052199">
    <property type="entry name" value="MIPS"/>
</dbReference>
<protein>
    <submittedName>
        <fullName evidence="2">Inositol-3-phosphate synthase</fullName>
        <ecNumber evidence="2">5.5.1.4</ecNumber>
    </submittedName>
</protein>
<reference evidence="2 3" key="1">
    <citation type="submission" date="2015-10" db="EMBL/GenBank/DDBJ databases">
        <title>Corynebacteirum lowii and Corynebacterium oculi species nova, derived from human clinical disease and and emended description of Corynebacterium mastiditis.</title>
        <authorList>
            <person name="Bernard K."/>
            <person name="Pacheco A.L."/>
            <person name="Mcdougall C."/>
            <person name="Burtx T."/>
            <person name="Weibe D."/>
            <person name="Tyler S."/>
            <person name="Olson A.B."/>
            <person name="Cnockaert M."/>
            <person name="Eguchi H."/>
            <person name="Kuwahara T."/>
            <person name="Nakayama-Imaohji H."/>
            <person name="Boudewijins M."/>
            <person name="Van Hoecke F."/>
            <person name="Bernier A.-M."/>
            <person name="Vandamme P."/>
        </authorList>
    </citation>
    <scope>NUCLEOTIDE SEQUENCE [LARGE SCALE GENOMIC DNA]</scope>
    <source>
        <strain evidence="2 3">NML 130210</strain>
    </source>
</reference>
<gene>
    <name evidence="2" type="primary">ino1_2</name>
    <name evidence="2" type="ORF">Cocul_01524</name>
</gene>
<evidence type="ECO:0000313" key="3">
    <source>
        <dbReference type="Proteomes" id="UP000050517"/>
    </source>
</evidence>
<evidence type="ECO:0000256" key="1">
    <source>
        <dbReference type="SAM" id="MobiDB-lite"/>
    </source>
</evidence>
<organism evidence="2 3">
    <name type="scientific">Corynebacterium oculi</name>
    <dbReference type="NCBI Taxonomy" id="1544416"/>
    <lineage>
        <taxon>Bacteria</taxon>
        <taxon>Bacillati</taxon>
        <taxon>Actinomycetota</taxon>
        <taxon>Actinomycetes</taxon>
        <taxon>Mycobacteriales</taxon>
        <taxon>Corynebacteriaceae</taxon>
        <taxon>Corynebacterium</taxon>
    </lineage>
</organism>
<dbReference type="EMBL" id="LKST01000002">
    <property type="protein sequence ID" value="KQB84713.1"/>
    <property type="molecule type" value="Genomic_DNA"/>
</dbReference>
<dbReference type="Gene3D" id="3.40.50.720">
    <property type="entry name" value="NAD(P)-binding Rossmann-like Domain"/>
    <property type="match status" value="1"/>
</dbReference>
<keyword evidence="3" id="KW-1185">Reference proteome</keyword>
<dbReference type="EC" id="5.5.1.4" evidence="2"/>